<evidence type="ECO:0000256" key="3">
    <source>
        <dbReference type="PROSITE-ProRule" id="PRU00125"/>
    </source>
</evidence>
<dbReference type="SUPFAM" id="SSF57716">
    <property type="entry name" value="Glucocorticoid receptor-like (DNA-binding domain)"/>
    <property type="match status" value="2"/>
</dbReference>
<sequence length="453" mass="52105">MKWLERIFKGASPSRIGEYDTRFEDVGRHNKDSPWDLCGDEDLDRAIALSLAEEEERLSKGHDTDEDLARALQESMQLRGRPSHDNSVPVQFVSSRRRVCEGCKKEIGFGRYLSCMDALWHPNCFRCHACNEPITELEFSMVSNCPYHKTCYKKLYHPKCDVCKDFIPANRTGLIEYRAHPFWGQKYCPTHEYDSTPRCCSCERVESKDVQYISLEDKRKLCLECLHTSIMDTGECQPLYHEIRDFFEGMQMKIKQEIPMLLVERQALNEAVESERDGQHHMPETRGLCLSEEQTVNTIFKRPRIVAGNRFIDMRIGPTKLTRHCEVTAILVLYGLPRLLTGSILAHELMHAWLRLNGFRNLLPEVEEGICQVIAHMWLESEVMAGSSNSSSSKKSKAPRTPADKKLGEFFLHQIANDSSPIYGSGFRAGHSSMMQYGLKRTLDHIKYTGRFP</sequence>
<dbReference type="Pfam" id="PF12315">
    <property type="entry name" value="DA1-like"/>
    <property type="match status" value="1"/>
</dbReference>
<protein>
    <recommendedName>
        <fullName evidence="4">LIM zinc-binding domain-containing protein</fullName>
    </recommendedName>
</protein>
<dbReference type="PROSITE" id="PS50023">
    <property type="entry name" value="LIM_DOMAIN_2"/>
    <property type="match status" value="1"/>
</dbReference>
<dbReference type="SMART" id="SM00726">
    <property type="entry name" value="UIM"/>
    <property type="match status" value="2"/>
</dbReference>
<reference evidence="5" key="1">
    <citation type="submission" date="2021-08" db="EMBL/GenBank/DDBJ databases">
        <title>WGS assembly of Ceratopteris richardii.</title>
        <authorList>
            <person name="Marchant D.B."/>
            <person name="Chen G."/>
            <person name="Jenkins J."/>
            <person name="Shu S."/>
            <person name="Leebens-Mack J."/>
            <person name="Grimwood J."/>
            <person name="Schmutz J."/>
            <person name="Soltis P."/>
            <person name="Soltis D."/>
            <person name="Chen Z.-H."/>
        </authorList>
    </citation>
    <scope>NUCLEOTIDE SEQUENCE</scope>
    <source>
        <strain evidence="5">Whitten #5841</strain>
        <tissue evidence="5">Leaf</tissue>
    </source>
</reference>
<dbReference type="Pfam" id="PF23625">
    <property type="entry name" value="UIM_2"/>
    <property type="match status" value="2"/>
</dbReference>
<dbReference type="Pfam" id="PF00412">
    <property type="entry name" value="LIM"/>
    <property type="match status" value="1"/>
</dbReference>
<dbReference type="OrthoDB" id="25414at2759"/>
<comment type="caution">
    <text evidence="5">The sequence shown here is derived from an EMBL/GenBank/DDBJ whole genome shotgun (WGS) entry which is preliminary data.</text>
</comment>
<dbReference type="Proteomes" id="UP000825935">
    <property type="component" value="Chromosome 24"/>
</dbReference>
<accession>A0A8T2RZ17</accession>
<dbReference type="InterPro" id="IPR003903">
    <property type="entry name" value="UIM_dom"/>
</dbReference>
<gene>
    <name evidence="5" type="ORF">KP509_24G079900</name>
</gene>
<dbReference type="InterPro" id="IPR022087">
    <property type="entry name" value="DA1-like_dom"/>
</dbReference>
<dbReference type="OMA" id="HEMDSTP"/>
<evidence type="ECO:0000259" key="4">
    <source>
        <dbReference type="PROSITE" id="PS50023"/>
    </source>
</evidence>
<organism evidence="5 6">
    <name type="scientific">Ceratopteris richardii</name>
    <name type="common">Triangle waterfern</name>
    <dbReference type="NCBI Taxonomy" id="49495"/>
    <lineage>
        <taxon>Eukaryota</taxon>
        <taxon>Viridiplantae</taxon>
        <taxon>Streptophyta</taxon>
        <taxon>Embryophyta</taxon>
        <taxon>Tracheophyta</taxon>
        <taxon>Polypodiopsida</taxon>
        <taxon>Polypodiidae</taxon>
        <taxon>Polypodiales</taxon>
        <taxon>Pteridineae</taxon>
        <taxon>Pteridaceae</taxon>
        <taxon>Parkerioideae</taxon>
        <taxon>Ceratopteris</taxon>
    </lineage>
</organism>
<proteinExistence type="predicted"/>
<dbReference type="SMART" id="SM00132">
    <property type="entry name" value="LIM"/>
    <property type="match status" value="1"/>
</dbReference>
<feature type="domain" description="LIM zinc-binding" evidence="4">
    <location>
        <begin position="98"/>
        <end position="158"/>
    </location>
</feature>
<evidence type="ECO:0000313" key="6">
    <source>
        <dbReference type="Proteomes" id="UP000825935"/>
    </source>
</evidence>
<dbReference type="GO" id="GO:0046872">
    <property type="term" value="F:metal ion binding"/>
    <property type="evidence" value="ECO:0007669"/>
    <property type="project" value="UniProtKB-KW"/>
</dbReference>
<keyword evidence="6" id="KW-1185">Reference proteome</keyword>
<dbReference type="GO" id="GO:0043130">
    <property type="term" value="F:ubiquitin binding"/>
    <property type="evidence" value="ECO:0007669"/>
    <property type="project" value="TreeGrafter"/>
</dbReference>
<evidence type="ECO:0000313" key="5">
    <source>
        <dbReference type="EMBL" id="KAH7300815.1"/>
    </source>
</evidence>
<dbReference type="AlphaFoldDB" id="A0A8T2RZ17"/>
<keyword evidence="2 3" id="KW-0862">Zinc</keyword>
<dbReference type="CDD" id="cd09396">
    <property type="entry name" value="LIM_DA1"/>
    <property type="match status" value="1"/>
</dbReference>
<name>A0A8T2RZ17_CERRI</name>
<dbReference type="Gene3D" id="2.10.110.10">
    <property type="entry name" value="Cysteine Rich Protein"/>
    <property type="match status" value="1"/>
</dbReference>
<dbReference type="EMBL" id="CM035429">
    <property type="protein sequence ID" value="KAH7300815.1"/>
    <property type="molecule type" value="Genomic_DNA"/>
</dbReference>
<keyword evidence="1 3" id="KW-0479">Metal-binding</keyword>
<keyword evidence="3" id="KW-0440">LIM domain</keyword>
<dbReference type="PROSITE" id="PS00478">
    <property type="entry name" value="LIM_DOMAIN_1"/>
    <property type="match status" value="1"/>
</dbReference>
<dbReference type="PANTHER" id="PTHR24209">
    <property type="entry name" value="PROTEIN DA1-RELATED 2"/>
    <property type="match status" value="1"/>
</dbReference>
<evidence type="ECO:0000256" key="2">
    <source>
        <dbReference type="ARBA" id="ARBA00022833"/>
    </source>
</evidence>
<dbReference type="InterPro" id="IPR001781">
    <property type="entry name" value="Znf_LIM"/>
</dbReference>
<dbReference type="PANTHER" id="PTHR24209:SF7">
    <property type="entry name" value="PROTEIN DA1-RELATED 2"/>
    <property type="match status" value="1"/>
</dbReference>
<dbReference type="PROSITE" id="PS50330">
    <property type="entry name" value="UIM"/>
    <property type="match status" value="1"/>
</dbReference>
<dbReference type="InterPro" id="IPR045218">
    <property type="entry name" value="DA1-like"/>
</dbReference>
<evidence type="ECO:0000256" key="1">
    <source>
        <dbReference type="ARBA" id="ARBA00022723"/>
    </source>
</evidence>
<dbReference type="EMBL" id="CM035429">
    <property type="protein sequence ID" value="KAH7300813.1"/>
    <property type="molecule type" value="Genomic_DNA"/>
</dbReference>